<dbReference type="PANTHER" id="PTHR34984:SF1">
    <property type="entry name" value="CARBON STORAGE REGULATOR"/>
    <property type="match status" value="1"/>
</dbReference>
<gene>
    <name evidence="5" type="primary">csrA</name>
    <name evidence="6" type="ORF">SAMN02745220_03639</name>
</gene>
<dbReference type="InterPro" id="IPR003751">
    <property type="entry name" value="CsrA"/>
</dbReference>
<dbReference type="RefSeq" id="WP_073615090.1">
    <property type="nucleotide sequence ID" value="NZ_FRFE01000020.1"/>
</dbReference>
<keyword evidence="1 5" id="KW-0963">Cytoplasm</keyword>
<dbReference type="HAMAP" id="MF_00167">
    <property type="entry name" value="CsrA"/>
    <property type="match status" value="1"/>
</dbReference>
<keyword evidence="4 5" id="KW-0694">RNA-binding</keyword>
<keyword evidence="2 5" id="KW-0678">Repressor</keyword>
<evidence type="ECO:0000256" key="3">
    <source>
        <dbReference type="ARBA" id="ARBA00022845"/>
    </source>
</evidence>
<evidence type="ECO:0000256" key="2">
    <source>
        <dbReference type="ARBA" id="ARBA00022491"/>
    </source>
</evidence>
<keyword evidence="3 5" id="KW-0810">Translation regulation</keyword>
<dbReference type="GO" id="GO:0048027">
    <property type="term" value="F:mRNA 5'-UTR binding"/>
    <property type="evidence" value="ECO:0007669"/>
    <property type="project" value="UniProtKB-UniRule"/>
</dbReference>
<comment type="function">
    <text evidence="5">A translational regulator that binds mRNA to regulate translation initiation and/or mRNA stability. Usually binds in the 5'-UTR at or near the Shine-Dalgarno sequence preventing ribosome-binding, thus repressing translation. Its main target seems to be the major flagellin gene, while its function is anatagonized by FliW.</text>
</comment>
<dbReference type="GO" id="GO:0045947">
    <property type="term" value="P:negative regulation of translational initiation"/>
    <property type="evidence" value="ECO:0007669"/>
    <property type="project" value="UniProtKB-UniRule"/>
</dbReference>
<comment type="subunit">
    <text evidence="5">Homodimer; the beta-strands of each monomer intercalate to form a hydrophobic core, while the alpha-helices form wings that extend away from the core.</text>
</comment>
<dbReference type="Gene3D" id="2.60.40.4380">
    <property type="entry name" value="Translational regulator CsrA"/>
    <property type="match status" value="1"/>
</dbReference>
<dbReference type="OrthoDB" id="9809061at2"/>
<organism evidence="6 7">
    <name type="scientific">Desulfopila aestuarii DSM 18488</name>
    <dbReference type="NCBI Taxonomy" id="1121416"/>
    <lineage>
        <taxon>Bacteria</taxon>
        <taxon>Pseudomonadati</taxon>
        <taxon>Thermodesulfobacteriota</taxon>
        <taxon>Desulfobulbia</taxon>
        <taxon>Desulfobulbales</taxon>
        <taxon>Desulfocapsaceae</taxon>
        <taxon>Desulfopila</taxon>
    </lineage>
</organism>
<dbReference type="Pfam" id="PF02599">
    <property type="entry name" value="CsrA"/>
    <property type="match status" value="1"/>
</dbReference>
<dbReference type="EMBL" id="FRFE01000020">
    <property type="protein sequence ID" value="SHO50770.1"/>
    <property type="molecule type" value="Genomic_DNA"/>
</dbReference>
<protein>
    <recommendedName>
        <fullName evidence="5">Translational regulator CsrA</fullName>
    </recommendedName>
</protein>
<dbReference type="GO" id="GO:0044781">
    <property type="term" value="P:bacterial-type flagellum organization"/>
    <property type="evidence" value="ECO:0007669"/>
    <property type="project" value="UniProtKB-KW"/>
</dbReference>
<dbReference type="PANTHER" id="PTHR34984">
    <property type="entry name" value="CARBON STORAGE REGULATOR"/>
    <property type="match status" value="1"/>
</dbReference>
<dbReference type="GO" id="GO:1902208">
    <property type="term" value="P:regulation of bacterial-type flagellum assembly"/>
    <property type="evidence" value="ECO:0007669"/>
    <property type="project" value="UniProtKB-UniRule"/>
</dbReference>
<reference evidence="6 7" key="1">
    <citation type="submission" date="2016-12" db="EMBL/GenBank/DDBJ databases">
        <authorList>
            <person name="Song W.-J."/>
            <person name="Kurnit D.M."/>
        </authorList>
    </citation>
    <scope>NUCLEOTIDE SEQUENCE [LARGE SCALE GENOMIC DNA]</scope>
    <source>
        <strain evidence="6 7">DSM 18488</strain>
    </source>
</reference>
<proteinExistence type="inferred from homology"/>
<evidence type="ECO:0000256" key="4">
    <source>
        <dbReference type="ARBA" id="ARBA00022884"/>
    </source>
</evidence>
<evidence type="ECO:0000256" key="5">
    <source>
        <dbReference type="HAMAP-Rule" id="MF_00167"/>
    </source>
</evidence>
<dbReference type="GO" id="GO:0005829">
    <property type="term" value="C:cytosol"/>
    <property type="evidence" value="ECO:0007669"/>
    <property type="project" value="TreeGrafter"/>
</dbReference>
<dbReference type="GO" id="GO:0006402">
    <property type="term" value="P:mRNA catabolic process"/>
    <property type="evidence" value="ECO:0007669"/>
    <property type="project" value="InterPro"/>
</dbReference>
<keyword evidence="5" id="KW-1005">Bacterial flagellum biogenesis</keyword>
<comment type="subcellular location">
    <subcellularLocation>
        <location evidence="5">Cytoplasm</location>
    </subcellularLocation>
</comment>
<dbReference type="SUPFAM" id="SSF117130">
    <property type="entry name" value="CsrA-like"/>
    <property type="match status" value="1"/>
</dbReference>
<dbReference type="NCBIfam" id="NF002469">
    <property type="entry name" value="PRK01712.1"/>
    <property type="match status" value="1"/>
</dbReference>
<accession>A0A1M7YDQ3</accession>
<sequence length="80" mass="9177">MLVLTRKLGEGIIIGDDITIKIIEMKGGSVRIGIEAPRENKIYRQEVYEKICQENLEAANWNMDVLDSLSDNLQEKTRKK</sequence>
<dbReference type="Proteomes" id="UP000184603">
    <property type="component" value="Unassembled WGS sequence"/>
</dbReference>
<keyword evidence="7" id="KW-1185">Reference proteome</keyword>
<evidence type="ECO:0000256" key="1">
    <source>
        <dbReference type="ARBA" id="ARBA00022490"/>
    </source>
</evidence>
<dbReference type="AlphaFoldDB" id="A0A1M7YDQ3"/>
<dbReference type="GO" id="GO:0006109">
    <property type="term" value="P:regulation of carbohydrate metabolic process"/>
    <property type="evidence" value="ECO:0007669"/>
    <property type="project" value="InterPro"/>
</dbReference>
<dbReference type="FunFam" id="2.60.40.4380:FF:000002">
    <property type="entry name" value="Translational regulator CsrA"/>
    <property type="match status" value="1"/>
</dbReference>
<evidence type="ECO:0000313" key="7">
    <source>
        <dbReference type="Proteomes" id="UP000184603"/>
    </source>
</evidence>
<dbReference type="STRING" id="1121416.SAMN02745220_03639"/>
<name>A0A1M7YDQ3_9BACT</name>
<evidence type="ECO:0000313" key="6">
    <source>
        <dbReference type="EMBL" id="SHO50770.1"/>
    </source>
</evidence>
<dbReference type="InterPro" id="IPR036107">
    <property type="entry name" value="CsrA_sf"/>
</dbReference>
<dbReference type="NCBIfam" id="TIGR00202">
    <property type="entry name" value="csrA"/>
    <property type="match status" value="1"/>
</dbReference>
<comment type="similarity">
    <text evidence="5">Belongs to the CsrA/RsmA family.</text>
</comment>